<keyword evidence="5" id="KW-1185">Reference proteome</keyword>
<protein>
    <submittedName>
        <fullName evidence="6">Chymotrypsin inhibitor SCI-III-like</fullName>
    </submittedName>
</protein>
<sequence>MKLISIVGLIFALSGVAIGLKNRICGQKSAHFGYCSGYTKGFTYYPETNECKMFVYGRCAGNKNRFKDKAVCEAKCKE</sequence>
<organism evidence="5 6">
    <name type="scientific">Drosophila pseudoobscura pseudoobscura</name>
    <name type="common">Fruit fly</name>
    <dbReference type="NCBI Taxonomy" id="46245"/>
    <lineage>
        <taxon>Eukaryota</taxon>
        <taxon>Metazoa</taxon>
        <taxon>Ecdysozoa</taxon>
        <taxon>Arthropoda</taxon>
        <taxon>Hexapoda</taxon>
        <taxon>Insecta</taxon>
        <taxon>Pterygota</taxon>
        <taxon>Neoptera</taxon>
        <taxon>Endopterygota</taxon>
        <taxon>Diptera</taxon>
        <taxon>Brachycera</taxon>
        <taxon>Muscomorpha</taxon>
        <taxon>Ephydroidea</taxon>
        <taxon>Drosophilidae</taxon>
        <taxon>Drosophila</taxon>
        <taxon>Sophophora</taxon>
    </lineage>
</organism>
<dbReference type="PROSITE" id="PS50279">
    <property type="entry name" value="BPTI_KUNITZ_2"/>
    <property type="match status" value="1"/>
</dbReference>
<name>A0A6I8VZ69_DROPS</name>
<dbReference type="InterPro" id="IPR002223">
    <property type="entry name" value="Kunitz_BPTI"/>
</dbReference>
<accession>A0A6I8VZ69</accession>
<dbReference type="SUPFAM" id="SSF57362">
    <property type="entry name" value="BPTI-like"/>
    <property type="match status" value="1"/>
</dbReference>
<proteinExistence type="inferred from homology"/>
<dbReference type="GO" id="GO:0004867">
    <property type="term" value="F:serine-type endopeptidase inhibitor activity"/>
    <property type="evidence" value="ECO:0007669"/>
    <property type="project" value="InterPro"/>
</dbReference>
<feature type="chain" id="PRO_5026131053" evidence="3">
    <location>
        <begin position="20"/>
        <end position="78"/>
    </location>
</feature>
<dbReference type="AlphaFoldDB" id="A0A6I8VZ69"/>
<dbReference type="InParanoid" id="A0A6I8VZ69"/>
<dbReference type="PANTHER" id="PTHR46751:SF1">
    <property type="entry name" value="WAP FOUR-DISULFIDE CORE DOMAIN PROTEIN 6A"/>
    <property type="match status" value="1"/>
</dbReference>
<evidence type="ECO:0000259" key="4">
    <source>
        <dbReference type="PROSITE" id="PS50279"/>
    </source>
</evidence>
<evidence type="ECO:0000256" key="1">
    <source>
        <dbReference type="ARBA" id="ARBA00023157"/>
    </source>
</evidence>
<dbReference type="ExpressionAtlas" id="A0A6I8VZ69">
    <property type="expression patterns" value="baseline"/>
</dbReference>
<dbReference type="Gene3D" id="4.10.410.10">
    <property type="entry name" value="Pancreatic trypsin inhibitor Kunitz domain"/>
    <property type="match status" value="1"/>
</dbReference>
<reference evidence="6" key="1">
    <citation type="submission" date="2025-08" db="UniProtKB">
        <authorList>
            <consortium name="RefSeq"/>
        </authorList>
    </citation>
    <scope>IDENTIFICATION</scope>
    <source>
        <strain evidence="6">MV-25-SWS-2005</strain>
        <tissue evidence="6">Whole body</tissue>
    </source>
</reference>
<dbReference type="SMART" id="SM00131">
    <property type="entry name" value="KU"/>
    <property type="match status" value="1"/>
</dbReference>
<evidence type="ECO:0000313" key="6">
    <source>
        <dbReference type="RefSeq" id="XP_033235814.1"/>
    </source>
</evidence>
<gene>
    <name evidence="6" type="primary">LOC26534025</name>
</gene>
<dbReference type="Proteomes" id="UP000001819">
    <property type="component" value="Chromosome 4"/>
</dbReference>
<keyword evidence="1" id="KW-1015">Disulfide bond</keyword>
<evidence type="ECO:0000256" key="2">
    <source>
        <dbReference type="ARBA" id="ARBA00038506"/>
    </source>
</evidence>
<keyword evidence="3" id="KW-0732">Signal</keyword>
<evidence type="ECO:0000313" key="5">
    <source>
        <dbReference type="Proteomes" id="UP000001819"/>
    </source>
</evidence>
<dbReference type="InterPro" id="IPR051388">
    <property type="entry name" value="Serpin_venom_toxin"/>
</dbReference>
<feature type="domain" description="BPTI/Kunitz inhibitor" evidence="4">
    <location>
        <begin position="25"/>
        <end position="76"/>
    </location>
</feature>
<evidence type="ECO:0000256" key="3">
    <source>
        <dbReference type="SAM" id="SignalP"/>
    </source>
</evidence>
<dbReference type="Pfam" id="PF00014">
    <property type="entry name" value="Kunitz_BPTI"/>
    <property type="match status" value="1"/>
</dbReference>
<dbReference type="InterPro" id="IPR036880">
    <property type="entry name" value="Kunitz_BPTI_sf"/>
</dbReference>
<feature type="signal peptide" evidence="3">
    <location>
        <begin position="1"/>
        <end position="19"/>
    </location>
</feature>
<dbReference type="KEGG" id="dpo:26534025"/>
<comment type="similarity">
    <text evidence="2">Belongs to the venom Kunitz-type family. 03 (sub-Kunitz) subfamily.</text>
</comment>
<dbReference type="PANTHER" id="PTHR46751">
    <property type="entry name" value="EPPIN"/>
    <property type="match status" value="1"/>
</dbReference>
<dbReference type="RefSeq" id="XP_033235814.1">
    <property type="nucleotide sequence ID" value="XM_033379923.1"/>
</dbReference>